<reference evidence="1 2" key="1">
    <citation type="submission" date="2018-10" db="EMBL/GenBank/DDBJ databases">
        <title>Draft genome sequence of Weissella viridescens UCO-SMC3.</title>
        <authorList>
            <person name="Garcia-Cancino A."/>
            <person name="Espinoza-Monje M."/>
            <person name="Albarracin L."/>
            <person name="Garcia-Castillo V."/>
            <person name="Campos-Martin J."/>
            <person name="Nakano Y."/>
            <person name="Guitierrez-Zamorano C."/>
            <person name="Ikeda-Ohtsubo W."/>
            <person name="Morita H."/>
            <person name="Kitazawa H."/>
            <person name="Villena J."/>
        </authorList>
    </citation>
    <scope>NUCLEOTIDE SEQUENCE [LARGE SCALE GENOMIC DNA]</scope>
    <source>
        <strain evidence="1 2">UCO-SMC3</strain>
    </source>
</reference>
<accession>A0A3P2RA62</accession>
<dbReference type="OrthoDB" id="2189687at2"/>
<evidence type="ECO:0000313" key="2">
    <source>
        <dbReference type="Proteomes" id="UP000275836"/>
    </source>
</evidence>
<evidence type="ECO:0000313" key="1">
    <source>
        <dbReference type="EMBL" id="RRG17719.1"/>
    </source>
</evidence>
<dbReference type="AlphaFoldDB" id="A0A3P2RA62"/>
<protein>
    <submittedName>
        <fullName evidence="1">Reductase</fullName>
    </submittedName>
</protein>
<proteinExistence type="predicted"/>
<name>A0A3P2RA62_WEIVI</name>
<sequence length="124" mass="14725">MLITVREDQLKIAMGLLSYLPEYKNIATTQREIDWYQNNPNRSLLLWQDPESRHFVAMLGIEYMYHAVVIRQLVYGVEVPPKDRLKVRQEMLDALDRQNQDLVLMGTVRVQHVVNDWREAKQDD</sequence>
<dbReference type="Proteomes" id="UP000275836">
    <property type="component" value="Unassembled WGS sequence"/>
</dbReference>
<dbReference type="EMBL" id="RHGY01000006">
    <property type="protein sequence ID" value="RRG17719.1"/>
    <property type="molecule type" value="Genomic_DNA"/>
</dbReference>
<comment type="caution">
    <text evidence="1">The sequence shown here is derived from an EMBL/GenBank/DDBJ whole genome shotgun (WGS) entry which is preliminary data.</text>
</comment>
<gene>
    <name evidence="1" type="ORF">D3P96_06065</name>
</gene>
<dbReference type="RefSeq" id="WP_124943477.1">
    <property type="nucleotide sequence ID" value="NZ_RHGY01000006.1"/>
</dbReference>
<organism evidence="1 2">
    <name type="scientific">Weissella viridescens</name>
    <name type="common">Lactobacillus viridescens</name>
    <dbReference type="NCBI Taxonomy" id="1629"/>
    <lineage>
        <taxon>Bacteria</taxon>
        <taxon>Bacillati</taxon>
        <taxon>Bacillota</taxon>
        <taxon>Bacilli</taxon>
        <taxon>Lactobacillales</taxon>
        <taxon>Lactobacillaceae</taxon>
        <taxon>Weissella</taxon>
    </lineage>
</organism>